<feature type="transmembrane region" description="Helical" evidence="8">
    <location>
        <begin position="454"/>
        <end position="473"/>
    </location>
</feature>
<dbReference type="SMART" id="SM00730">
    <property type="entry name" value="PSN"/>
    <property type="match status" value="1"/>
</dbReference>
<dbReference type="Pfam" id="PF01080">
    <property type="entry name" value="Presenilin"/>
    <property type="match status" value="1"/>
</dbReference>
<feature type="compositionally biased region" description="Basic and acidic residues" evidence="9">
    <location>
        <begin position="46"/>
        <end position="59"/>
    </location>
</feature>
<comment type="similarity">
    <text evidence="1 8">Belongs to the peptidase A22A family.</text>
</comment>
<dbReference type="EMBL" id="CAJNOC010000032">
    <property type="protein sequence ID" value="CAF0708429.1"/>
    <property type="molecule type" value="Genomic_DNA"/>
</dbReference>
<feature type="transmembrane region" description="Helical" evidence="8">
    <location>
        <begin position="184"/>
        <end position="202"/>
    </location>
</feature>
<comment type="function">
    <text evidence="8">Probable subunit of the gamma-secretase complex, an endoprotease complex that catalyzes the intramembrane cleavage of integral membrane proteins such as Notch receptors.</text>
</comment>
<feature type="transmembrane region" description="Helical" evidence="8">
    <location>
        <begin position="102"/>
        <end position="120"/>
    </location>
</feature>
<evidence type="ECO:0000313" key="11">
    <source>
        <dbReference type="Proteomes" id="UP000663879"/>
    </source>
</evidence>
<feature type="compositionally biased region" description="Polar residues" evidence="9">
    <location>
        <begin position="327"/>
        <end position="339"/>
    </location>
</feature>
<dbReference type="GO" id="GO:0005789">
    <property type="term" value="C:endoplasmic reticulum membrane"/>
    <property type="evidence" value="ECO:0007669"/>
    <property type="project" value="UniProtKB-SubCell"/>
</dbReference>
<comment type="subcellular location">
    <subcellularLocation>
        <location evidence="8">Endoplasmic reticulum membrane</location>
        <topology evidence="8">Multi-pass membrane protein</topology>
    </subcellularLocation>
    <subcellularLocation>
        <location evidence="8">Golgi apparatus membrane</location>
        <topology evidence="8">Multi-pass membrane protein</topology>
    </subcellularLocation>
</comment>
<feature type="transmembrane region" description="Helical" evidence="8">
    <location>
        <begin position="148"/>
        <end position="172"/>
    </location>
</feature>
<dbReference type="GO" id="GO:0006509">
    <property type="term" value="P:membrane protein ectodomain proteolysis"/>
    <property type="evidence" value="ECO:0007669"/>
    <property type="project" value="TreeGrafter"/>
</dbReference>
<dbReference type="PANTHER" id="PTHR10202">
    <property type="entry name" value="PRESENILIN"/>
    <property type="match status" value="1"/>
</dbReference>
<dbReference type="AlphaFoldDB" id="A0A813M3U8"/>
<evidence type="ECO:0000313" key="10">
    <source>
        <dbReference type="EMBL" id="CAF0708429.1"/>
    </source>
</evidence>
<feature type="region of interest" description="Disordered" evidence="9">
    <location>
        <begin position="46"/>
        <end position="80"/>
    </location>
</feature>
<dbReference type="InterPro" id="IPR042524">
    <property type="entry name" value="Presenilin_C"/>
</dbReference>
<comment type="caution">
    <text evidence="10">The sequence shown here is derived from an EMBL/GenBank/DDBJ whole genome shotgun (WGS) entry which is preliminary data.</text>
</comment>
<feature type="region of interest" description="Disordered" evidence="9">
    <location>
        <begin position="327"/>
        <end position="346"/>
    </location>
</feature>
<keyword evidence="7 8" id="KW-0472">Membrane</keyword>
<dbReference type="GO" id="GO:0016485">
    <property type="term" value="P:protein processing"/>
    <property type="evidence" value="ECO:0007669"/>
    <property type="project" value="InterPro"/>
</dbReference>
<dbReference type="GO" id="GO:0000139">
    <property type="term" value="C:Golgi membrane"/>
    <property type="evidence" value="ECO:0007669"/>
    <property type="project" value="UniProtKB-SubCell"/>
</dbReference>
<keyword evidence="8" id="KW-0378">Hydrolase</keyword>
<evidence type="ECO:0000256" key="1">
    <source>
        <dbReference type="ARBA" id="ARBA00008604"/>
    </source>
</evidence>
<dbReference type="GO" id="GO:0070765">
    <property type="term" value="C:gamma-secretase complex"/>
    <property type="evidence" value="ECO:0007669"/>
    <property type="project" value="TreeGrafter"/>
</dbReference>
<keyword evidence="3 8" id="KW-0256">Endoplasmic reticulum</keyword>
<feature type="region of interest" description="Disordered" evidence="9">
    <location>
        <begin position="361"/>
        <end position="383"/>
    </location>
</feature>
<dbReference type="GO" id="GO:0007219">
    <property type="term" value="P:Notch signaling pathway"/>
    <property type="evidence" value="ECO:0007669"/>
    <property type="project" value="UniProtKB-KW"/>
</dbReference>
<dbReference type="OrthoDB" id="20287at2759"/>
<dbReference type="FunFam" id="1.10.472.100:FF:000001">
    <property type="entry name" value="Presenilin"/>
    <property type="match status" value="1"/>
</dbReference>
<sequence>MSDLLDNSVNEYDLLKASANNRNGNYRSTDQTNLSVNLNTENEVRIIEPRSSRKTRDQSSENAQASVELTNRRPSDNINDEDLDEIQDELVLKYGAQHVVKLFIPVTICLLFVIISLSAIKSYQKSDGAQLIYTPFNEDSQGSSGTKLWMSIANASIFIGVVVVMTVVLIVLYKFRFYRVIHGWLAFSSLMLLFLFTFMFITEFFKQFNIVIDMFTLFVLLWNFGVIGMIAIHWKGPLILQQIFLIFTCVQMALIFIKYLPEWTTWVLLAFISIWDLIAVLCPFGPLRILVETAKSRNDTLFPSMVYSSTLIYMMARKGETNQHVSNQNLTSDLNNQNGTDEEEADFNEIERVPSRILTGTNENVRQRHAGQTSNQRPAHANRETINELEHQTQEEEENGVKLGLGDFIFYSILVGKASILGDWNTVIACFVAILLGLCLTLVLLAVFHKPLPALPISLFFGLIFYFSTNLVVRPFYDNLAFRQVFI</sequence>
<evidence type="ECO:0000256" key="9">
    <source>
        <dbReference type="SAM" id="MobiDB-lite"/>
    </source>
</evidence>
<comment type="subunit">
    <text evidence="8">Homodimer.</text>
</comment>
<dbReference type="GO" id="GO:0042500">
    <property type="term" value="F:aspartic endopeptidase activity, intramembrane cleaving"/>
    <property type="evidence" value="ECO:0007669"/>
    <property type="project" value="InterPro"/>
</dbReference>
<accession>A0A813M3U8</accession>
<evidence type="ECO:0000256" key="2">
    <source>
        <dbReference type="ARBA" id="ARBA00022692"/>
    </source>
</evidence>
<dbReference type="PRINTS" id="PR01072">
    <property type="entry name" value="PRESENILIN"/>
</dbReference>
<dbReference type="EC" id="3.4.23.-" evidence="8"/>
<evidence type="ECO:0000256" key="3">
    <source>
        <dbReference type="ARBA" id="ARBA00022824"/>
    </source>
</evidence>
<evidence type="ECO:0000256" key="6">
    <source>
        <dbReference type="ARBA" id="ARBA00023034"/>
    </source>
</evidence>
<evidence type="ECO:0000256" key="4">
    <source>
        <dbReference type="ARBA" id="ARBA00022976"/>
    </source>
</evidence>
<dbReference type="Gene3D" id="1.10.472.100">
    <property type="entry name" value="Presenilin"/>
    <property type="match status" value="1"/>
</dbReference>
<keyword evidence="2 8" id="KW-0812">Transmembrane</keyword>
<feature type="transmembrane region" description="Helical" evidence="8">
    <location>
        <begin position="266"/>
        <end position="287"/>
    </location>
</feature>
<feature type="compositionally biased region" description="Polar residues" evidence="9">
    <location>
        <begin position="60"/>
        <end position="69"/>
    </location>
</feature>
<evidence type="ECO:0000256" key="5">
    <source>
        <dbReference type="ARBA" id="ARBA00022989"/>
    </source>
</evidence>
<feature type="compositionally biased region" description="Polar residues" evidence="9">
    <location>
        <begin position="361"/>
        <end position="377"/>
    </location>
</feature>
<evidence type="ECO:0000256" key="8">
    <source>
        <dbReference type="RuleBase" id="RU361148"/>
    </source>
</evidence>
<dbReference type="GO" id="GO:0034205">
    <property type="term" value="P:amyloid-beta formation"/>
    <property type="evidence" value="ECO:0007669"/>
    <property type="project" value="TreeGrafter"/>
</dbReference>
<keyword evidence="6 8" id="KW-0333">Golgi apparatus</keyword>
<dbReference type="Proteomes" id="UP000663879">
    <property type="component" value="Unassembled WGS sequence"/>
</dbReference>
<protein>
    <recommendedName>
        <fullName evidence="8">Presenilin</fullName>
        <ecNumber evidence="8">3.4.23.-</ecNumber>
    </recommendedName>
</protein>
<feature type="transmembrane region" description="Helical" evidence="8">
    <location>
        <begin position="243"/>
        <end position="260"/>
    </location>
</feature>
<gene>
    <name evidence="10" type="ORF">OXX778_LOCUS606</name>
</gene>
<keyword evidence="11" id="KW-1185">Reference proteome</keyword>
<dbReference type="GO" id="GO:0055074">
    <property type="term" value="P:calcium ion homeostasis"/>
    <property type="evidence" value="ECO:0007669"/>
    <property type="project" value="TreeGrafter"/>
</dbReference>
<proteinExistence type="inferred from homology"/>
<evidence type="ECO:0000256" key="7">
    <source>
        <dbReference type="ARBA" id="ARBA00023136"/>
    </source>
</evidence>
<reference evidence="10" key="1">
    <citation type="submission" date="2021-02" db="EMBL/GenBank/DDBJ databases">
        <authorList>
            <person name="Nowell W R."/>
        </authorList>
    </citation>
    <scope>NUCLEOTIDE SEQUENCE</scope>
    <source>
        <strain evidence="10">Ploen Becks lab</strain>
    </source>
</reference>
<keyword evidence="4 8" id="KW-0914">Notch signaling pathway</keyword>
<name>A0A813M3U8_9BILA</name>
<feature type="transmembrane region" description="Helical" evidence="8">
    <location>
        <begin position="208"/>
        <end position="231"/>
    </location>
</feature>
<comment type="domain">
    <text evidence="8">The PAL motif is required for normal active site conformation.</text>
</comment>
<dbReference type="InterPro" id="IPR006639">
    <property type="entry name" value="Preselin/SPP"/>
</dbReference>
<organism evidence="10 11">
    <name type="scientific">Brachionus calyciflorus</name>
    <dbReference type="NCBI Taxonomy" id="104777"/>
    <lineage>
        <taxon>Eukaryota</taxon>
        <taxon>Metazoa</taxon>
        <taxon>Spiralia</taxon>
        <taxon>Gnathifera</taxon>
        <taxon>Rotifera</taxon>
        <taxon>Eurotatoria</taxon>
        <taxon>Monogononta</taxon>
        <taxon>Pseudotrocha</taxon>
        <taxon>Ploima</taxon>
        <taxon>Brachionidae</taxon>
        <taxon>Brachionus</taxon>
    </lineage>
</organism>
<dbReference type="InterPro" id="IPR001108">
    <property type="entry name" value="Peptidase_A22A"/>
</dbReference>
<feature type="transmembrane region" description="Helical" evidence="8">
    <location>
        <begin position="427"/>
        <end position="448"/>
    </location>
</feature>
<dbReference type="PANTHER" id="PTHR10202:SF13">
    <property type="entry name" value="PRESENILIN HOMOLOG"/>
    <property type="match status" value="1"/>
</dbReference>
<keyword evidence="5 8" id="KW-1133">Transmembrane helix</keyword>
<keyword evidence="8" id="KW-0645">Protease</keyword>